<protein>
    <submittedName>
        <fullName evidence="1">Uncharacterized protein</fullName>
    </submittedName>
</protein>
<dbReference type="EMBL" id="JAWDGP010002493">
    <property type="protein sequence ID" value="KAK3782592.1"/>
    <property type="molecule type" value="Genomic_DNA"/>
</dbReference>
<dbReference type="Proteomes" id="UP001283361">
    <property type="component" value="Unassembled WGS sequence"/>
</dbReference>
<dbReference type="AlphaFoldDB" id="A0AAE1A9H6"/>
<name>A0AAE1A9H6_9GAST</name>
<proteinExistence type="predicted"/>
<evidence type="ECO:0000313" key="1">
    <source>
        <dbReference type="EMBL" id="KAK3782592.1"/>
    </source>
</evidence>
<comment type="caution">
    <text evidence="1">The sequence shown here is derived from an EMBL/GenBank/DDBJ whole genome shotgun (WGS) entry which is preliminary data.</text>
</comment>
<organism evidence="1 2">
    <name type="scientific">Elysia crispata</name>
    <name type="common">lettuce slug</name>
    <dbReference type="NCBI Taxonomy" id="231223"/>
    <lineage>
        <taxon>Eukaryota</taxon>
        <taxon>Metazoa</taxon>
        <taxon>Spiralia</taxon>
        <taxon>Lophotrochozoa</taxon>
        <taxon>Mollusca</taxon>
        <taxon>Gastropoda</taxon>
        <taxon>Heterobranchia</taxon>
        <taxon>Euthyneura</taxon>
        <taxon>Panpulmonata</taxon>
        <taxon>Sacoglossa</taxon>
        <taxon>Placobranchoidea</taxon>
        <taxon>Plakobranchidae</taxon>
        <taxon>Elysia</taxon>
    </lineage>
</organism>
<accession>A0AAE1A9H6</accession>
<gene>
    <name evidence="1" type="ORF">RRG08_038372</name>
</gene>
<sequence length="74" mass="8420">MQLSKHDSVWVMAFAFPNAPARLCYQLSSVIGALCPSVVFGYKGIFLSYETQSVRLEHVNDSRFVGMSIYKLWK</sequence>
<keyword evidence="2" id="KW-1185">Reference proteome</keyword>
<reference evidence="1" key="1">
    <citation type="journal article" date="2023" name="G3 (Bethesda)">
        <title>A reference genome for the long-term kleptoplast-retaining sea slug Elysia crispata morphotype clarki.</title>
        <authorList>
            <person name="Eastman K.E."/>
            <person name="Pendleton A.L."/>
            <person name="Shaikh M.A."/>
            <person name="Suttiyut T."/>
            <person name="Ogas R."/>
            <person name="Tomko P."/>
            <person name="Gavelis G."/>
            <person name="Widhalm J.R."/>
            <person name="Wisecaver J.H."/>
        </authorList>
    </citation>
    <scope>NUCLEOTIDE SEQUENCE</scope>
    <source>
        <strain evidence="1">ECLA1</strain>
    </source>
</reference>
<evidence type="ECO:0000313" key="2">
    <source>
        <dbReference type="Proteomes" id="UP001283361"/>
    </source>
</evidence>